<accession>A0ABZ3FQM4</accession>
<evidence type="ECO:0000256" key="5">
    <source>
        <dbReference type="ARBA" id="ARBA00022448"/>
    </source>
</evidence>
<feature type="transmembrane region" description="Helical" evidence="16">
    <location>
        <begin position="63"/>
        <end position="82"/>
    </location>
</feature>
<evidence type="ECO:0000313" key="19">
    <source>
        <dbReference type="EMBL" id="XAN08368.1"/>
    </source>
</evidence>
<reference evidence="19 20" key="1">
    <citation type="submission" date="2024-04" db="EMBL/GenBank/DDBJ databases">
        <title>Isolation of an actinomycete strain from pig manure.</title>
        <authorList>
            <person name="Gong T."/>
            <person name="Yu Z."/>
            <person name="An M."/>
            <person name="Wei C."/>
            <person name="Yang W."/>
            <person name="Liu L."/>
        </authorList>
    </citation>
    <scope>NUCLEOTIDE SEQUENCE [LARGE SCALE GENOMIC DNA]</scope>
    <source>
        <strain evidence="19 20">ZF39</strain>
    </source>
</reference>
<evidence type="ECO:0000256" key="8">
    <source>
        <dbReference type="ARBA" id="ARBA00022723"/>
    </source>
</evidence>
<feature type="region of interest" description="Disordered" evidence="15">
    <location>
        <begin position="543"/>
        <end position="565"/>
    </location>
</feature>
<dbReference type="InterPro" id="IPR005797">
    <property type="entry name" value="Cyt_b/b6_N"/>
</dbReference>
<evidence type="ECO:0000256" key="10">
    <source>
        <dbReference type="ARBA" id="ARBA00022989"/>
    </source>
</evidence>
<dbReference type="Proteomes" id="UP001442841">
    <property type="component" value="Chromosome"/>
</dbReference>
<dbReference type="Gene3D" id="1.20.810.10">
    <property type="entry name" value="Cytochrome Bc1 Complex, Chain C"/>
    <property type="match status" value="1"/>
</dbReference>
<evidence type="ECO:0000256" key="6">
    <source>
        <dbReference type="ARBA" id="ARBA00022617"/>
    </source>
</evidence>
<feature type="domain" description="Cytochrome b/b6 C-terminal region profile" evidence="18">
    <location>
        <begin position="257"/>
        <end position="453"/>
    </location>
</feature>
<feature type="transmembrane region" description="Helical" evidence="16">
    <location>
        <begin position="430"/>
        <end position="451"/>
    </location>
</feature>
<feature type="transmembrane region" description="Helical" evidence="16">
    <location>
        <begin position="129"/>
        <end position="147"/>
    </location>
</feature>
<feature type="transmembrane region" description="Helical" evidence="16">
    <location>
        <begin position="392"/>
        <end position="410"/>
    </location>
</feature>
<comment type="catalytic activity">
    <reaction evidence="13">
        <text>a quinol + 2 Fe(III)-[cytochrome c](out) = a quinone + 2 Fe(II)-[cytochrome c](out) + 2 H(+)(out)</text>
        <dbReference type="Rhea" id="RHEA:11484"/>
        <dbReference type="Rhea" id="RHEA-COMP:10350"/>
        <dbReference type="Rhea" id="RHEA-COMP:14399"/>
        <dbReference type="ChEBI" id="CHEBI:15378"/>
        <dbReference type="ChEBI" id="CHEBI:24646"/>
        <dbReference type="ChEBI" id="CHEBI:29033"/>
        <dbReference type="ChEBI" id="CHEBI:29034"/>
        <dbReference type="ChEBI" id="CHEBI:132124"/>
        <dbReference type="EC" id="7.1.1.8"/>
    </reaction>
</comment>
<feature type="region of interest" description="Disordered" evidence="15">
    <location>
        <begin position="1"/>
        <end position="20"/>
    </location>
</feature>
<protein>
    <recommendedName>
        <fullName evidence="4">Cytochrome bc1 complex cytochrome b subunit</fullName>
        <ecNumber evidence="3">7.1.1.8</ecNumber>
    </recommendedName>
    <alternativeName>
        <fullName evidence="14">Cytochrome bc1 reductase complex subunit QcrB</fullName>
    </alternativeName>
</protein>
<keyword evidence="8" id="KW-0479">Metal-binding</keyword>
<dbReference type="Pfam" id="PF13631">
    <property type="entry name" value="Cytochrom_B_N_2"/>
    <property type="match status" value="1"/>
</dbReference>
<evidence type="ECO:0000259" key="17">
    <source>
        <dbReference type="PROSITE" id="PS51002"/>
    </source>
</evidence>
<comment type="cofactor">
    <cofactor evidence="1">
        <name>heme</name>
        <dbReference type="ChEBI" id="CHEBI:30413"/>
    </cofactor>
</comment>
<sequence length="565" mass="63101">MAKPAKVTETGGVEAQSPDTAHPLKKLAPAASWADDRLGLAALGKKNLRKVFPDHWSFLLGEVALYSFIILLITGVFLTLWFKPSMAEIEYEGSYQLLRGLPMSEAFASTLAISFDIRGGLLIRQMHHWAAHFFIVAMFAHMLRVFFTGAFRKPREINWLLGVGLLSMGMVEGFAGYSLPDDLLSGTGLRFADGMVRSIPIVGTWLEFFVFAGEYPGDLIIARLYMAHILVIPGLLLGLIGAHMALVVYHKHTQYPGPGRTERNVVGYPLFPVYMAKAGGFFFIVAGVITLMGAFFQINAVWTYGPYNPAQVTAGSQPDWYMGPAEGAVRIMPGKFTEWHILGTTWSWNVFLPGAGLLGLLFTLMAVYPFFEKWITKDNREHHVLEYPWQNPNRTAFGVAAISCYLMFLLGGGNDIIAVKFHVSLNQVTYFLRVAIFVVPIIMFMITKRVMLGIQRSKMERLLHGSESGNMERSPEGEYFEGHVPISHDEAYTLTYRDDVLPIEASEATDSAGVATKGVSKRRARMHRWFFGDNVRKPSRAELEAAQSHGHHDDHPAELTDTKHH</sequence>
<evidence type="ECO:0000256" key="15">
    <source>
        <dbReference type="SAM" id="MobiDB-lite"/>
    </source>
</evidence>
<keyword evidence="6" id="KW-0349">Heme</keyword>
<evidence type="ECO:0000256" key="1">
    <source>
        <dbReference type="ARBA" id="ARBA00001971"/>
    </source>
</evidence>
<name>A0ABZ3FQM4_9ACTN</name>
<evidence type="ECO:0000256" key="2">
    <source>
        <dbReference type="ARBA" id="ARBA00004141"/>
    </source>
</evidence>
<evidence type="ECO:0000259" key="18">
    <source>
        <dbReference type="PROSITE" id="PS51003"/>
    </source>
</evidence>
<keyword evidence="5" id="KW-0813">Transport</keyword>
<keyword evidence="10 16" id="KW-1133">Transmembrane helix</keyword>
<evidence type="ECO:0000256" key="13">
    <source>
        <dbReference type="ARBA" id="ARBA00029351"/>
    </source>
</evidence>
<evidence type="ECO:0000256" key="7">
    <source>
        <dbReference type="ARBA" id="ARBA00022692"/>
    </source>
</evidence>
<dbReference type="PROSITE" id="PS51002">
    <property type="entry name" value="CYTB_NTER"/>
    <property type="match status" value="1"/>
</dbReference>
<keyword evidence="7 16" id="KW-0812">Transmembrane</keyword>
<evidence type="ECO:0000256" key="9">
    <source>
        <dbReference type="ARBA" id="ARBA00022982"/>
    </source>
</evidence>
<dbReference type="InterPro" id="IPR016174">
    <property type="entry name" value="Di-haem_cyt_TM"/>
</dbReference>
<evidence type="ECO:0000256" key="11">
    <source>
        <dbReference type="ARBA" id="ARBA00023004"/>
    </source>
</evidence>
<evidence type="ECO:0000256" key="3">
    <source>
        <dbReference type="ARBA" id="ARBA00012951"/>
    </source>
</evidence>
<feature type="transmembrane region" description="Helical" evidence="16">
    <location>
        <begin position="270"/>
        <end position="296"/>
    </location>
</feature>
<dbReference type="InterPro" id="IPR005798">
    <property type="entry name" value="Cyt_b/b6_C"/>
</dbReference>
<keyword evidence="9" id="KW-0249">Electron transport</keyword>
<keyword evidence="12 16" id="KW-0472">Membrane</keyword>
<dbReference type="SUPFAM" id="SSF81342">
    <property type="entry name" value="Transmembrane di-heme cytochromes"/>
    <property type="match status" value="1"/>
</dbReference>
<dbReference type="PANTHER" id="PTHR19271:SF16">
    <property type="entry name" value="CYTOCHROME B"/>
    <property type="match status" value="1"/>
</dbReference>
<evidence type="ECO:0000256" key="16">
    <source>
        <dbReference type="SAM" id="Phobius"/>
    </source>
</evidence>
<dbReference type="EC" id="7.1.1.8" evidence="3"/>
<feature type="transmembrane region" description="Helical" evidence="16">
    <location>
        <begin position="159"/>
        <end position="179"/>
    </location>
</feature>
<feature type="domain" description="Cytochrome b/b6 N-terminal region profile" evidence="17">
    <location>
        <begin position="30"/>
        <end position="256"/>
    </location>
</feature>
<keyword evidence="20" id="KW-1185">Reference proteome</keyword>
<feature type="compositionally biased region" description="Basic and acidic residues" evidence="15">
    <location>
        <begin position="550"/>
        <end position="565"/>
    </location>
</feature>
<evidence type="ECO:0000256" key="14">
    <source>
        <dbReference type="ARBA" id="ARBA00029568"/>
    </source>
</evidence>
<feature type="transmembrane region" description="Helical" evidence="16">
    <location>
        <begin position="350"/>
        <end position="371"/>
    </location>
</feature>
<comment type="subcellular location">
    <subcellularLocation>
        <location evidence="2">Membrane</location>
        <topology evidence="2">Multi-pass membrane protein</topology>
    </subcellularLocation>
</comment>
<gene>
    <name evidence="19" type="ORF">AADG42_14015</name>
</gene>
<proteinExistence type="predicted"/>
<dbReference type="InterPro" id="IPR027387">
    <property type="entry name" value="Cytb/b6-like_sf"/>
</dbReference>
<dbReference type="PROSITE" id="PS51003">
    <property type="entry name" value="CYTB_CTER"/>
    <property type="match status" value="1"/>
</dbReference>
<evidence type="ECO:0000256" key="4">
    <source>
        <dbReference type="ARBA" id="ARBA00016116"/>
    </source>
</evidence>
<evidence type="ECO:0000256" key="12">
    <source>
        <dbReference type="ARBA" id="ARBA00023136"/>
    </source>
</evidence>
<keyword evidence="11" id="KW-0408">Iron</keyword>
<dbReference type="RefSeq" id="WP_425309823.1">
    <property type="nucleotide sequence ID" value="NZ_CP154795.1"/>
</dbReference>
<feature type="transmembrane region" description="Helical" evidence="16">
    <location>
        <begin position="225"/>
        <end position="249"/>
    </location>
</feature>
<dbReference type="PANTHER" id="PTHR19271">
    <property type="entry name" value="CYTOCHROME B"/>
    <property type="match status" value="1"/>
</dbReference>
<organism evidence="19 20">
    <name type="scientific">Ammonicoccus fulvus</name>
    <dbReference type="NCBI Taxonomy" id="3138240"/>
    <lineage>
        <taxon>Bacteria</taxon>
        <taxon>Bacillati</taxon>
        <taxon>Actinomycetota</taxon>
        <taxon>Actinomycetes</taxon>
        <taxon>Propionibacteriales</taxon>
        <taxon>Propionibacteriaceae</taxon>
        <taxon>Ammonicoccus</taxon>
    </lineage>
</organism>
<evidence type="ECO:0000313" key="20">
    <source>
        <dbReference type="Proteomes" id="UP001442841"/>
    </source>
</evidence>
<dbReference type="EMBL" id="CP154795">
    <property type="protein sequence ID" value="XAN08368.1"/>
    <property type="molecule type" value="Genomic_DNA"/>
</dbReference>